<dbReference type="Pfam" id="PF14088">
    <property type="entry name" value="DUF4268"/>
    <property type="match status" value="1"/>
</dbReference>
<evidence type="ECO:0000259" key="1">
    <source>
        <dbReference type="Pfam" id="PF03235"/>
    </source>
</evidence>
<dbReference type="STRING" id="1210046.B277_03485"/>
<dbReference type="InterPro" id="IPR025364">
    <property type="entry name" value="DUF4268"/>
</dbReference>
<proteinExistence type="predicted"/>
<dbReference type="REBASE" id="780304">
    <property type="entry name" value="Jho1GmrSDP"/>
</dbReference>
<evidence type="ECO:0000259" key="2">
    <source>
        <dbReference type="Pfam" id="PF07510"/>
    </source>
</evidence>
<dbReference type="AlphaFoldDB" id="K1ESA7"/>
<comment type="caution">
    <text evidence="5">The sequence shown here is derived from an EMBL/GenBank/DDBJ whole genome shotgun (WGS) entry which is preliminary data.</text>
</comment>
<dbReference type="eggNOG" id="COG1479">
    <property type="taxonomic scope" value="Bacteria"/>
</dbReference>
<accession>K1ESA7</accession>
<feature type="domain" description="GmrSD restriction endonucleases N-terminal" evidence="1">
    <location>
        <begin position="10"/>
        <end position="237"/>
    </location>
</feature>
<dbReference type="EMBL" id="ALWX01000014">
    <property type="protein sequence ID" value="EKA62083.1"/>
    <property type="molecule type" value="Genomic_DNA"/>
</dbReference>
<evidence type="ECO:0000259" key="3">
    <source>
        <dbReference type="Pfam" id="PF14088"/>
    </source>
</evidence>
<evidence type="ECO:0008006" key="7">
    <source>
        <dbReference type="Google" id="ProtNLM"/>
    </source>
</evidence>
<dbReference type="InterPro" id="IPR004919">
    <property type="entry name" value="GmrSD_N"/>
</dbReference>
<organism evidence="5 6">
    <name type="scientific">Janibacter hoylei PVAS-1</name>
    <dbReference type="NCBI Taxonomy" id="1210046"/>
    <lineage>
        <taxon>Bacteria</taxon>
        <taxon>Bacillati</taxon>
        <taxon>Actinomycetota</taxon>
        <taxon>Actinomycetes</taxon>
        <taxon>Micrococcales</taxon>
        <taxon>Intrasporangiaceae</taxon>
        <taxon>Janibacter</taxon>
    </lineage>
</organism>
<dbReference type="PANTHER" id="PTHR35149">
    <property type="entry name" value="SLL5132 PROTEIN"/>
    <property type="match status" value="1"/>
</dbReference>
<gene>
    <name evidence="5" type="ORF">B277_03485</name>
</gene>
<evidence type="ECO:0000313" key="6">
    <source>
        <dbReference type="Proteomes" id="UP000004474"/>
    </source>
</evidence>
<evidence type="ECO:0000259" key="4">
    <source>
        <dbReference type="Pfam" id="PF18755"/>
    </source>
</evidence>
<feature type="domain" description="GmrSD restriction endonucleases C-terminal" evidence="2">
    <location>
        <begin position="439"/>
        <end position="581"/>
    </location>
</feature>
<dbReference type="InterPro" id="IPR040843">
    <property type="entry name" value="RAMA"/>
</dbReference>
<dbReference type="InterPro" id="IPR011089">
    <property type="entry name" value="GmrSD_C"/>
</dbReference>
<dbReference type="RefSeq" id="WP_007925161.1">
    <property type="nucleotide sequence ID" value="NZ_ALWX01000014.1"/>
</dbReference>
<feature type="domain" description="RAMA" evidence="4">
    <location>
        <begin position="601"/>
        <end position="689"/>
    </location>
</feature>
<dbReference type="Pfam" id="PF07510">
    <property type="entry name" value="GmrSD_C"/>
    <property type="match status" value="1"/>
</dbReference>
<dbReference type="PATRIC" id="fig|1210046.3.peg.671"/>
<dbReference type="Pfam" id="PF03235">
    <property type="entry name" value="GmrSD_N"/>
    <property type="match status" value="1"/>
</dbReference>
<sequence>METYKRTPLDLFDMPQHFVIPLFQRPYVWREEEQWVPLWQDIQRVADVRLAQPHLRPQHFLGAVVMQSQQLQGNRLPSWNVVDGQQRITTLQLLMDATQAVLAGSDHADRLESLTHNPQRFAGDSPLKLRHLNIDRQAFDEVMTAETPIDHASLDNSESLVVQAHHYFVGAVEQWLGDPDSDAFGPRAKEITDVLVEGLTLVSIELESSEKSQEIFEILNARGTPLTAADLVRNFVFQRVEAEGGDAERIYRQEWPFEKKFWTKEVSVGRYLVSRSSLFLNQWLMSRTGEEVSPQSTFTRFKAYVEHHPERTMAELLPVIKQQADQYQRGPRPRPARGGELDVVEMAMYRMQASGLELLKPLLLWLHAPGRDVPGDVINRVVTAAESWVVRRQFLRMTTSALGRVVADIIAAHDSAPADELADRVVGHLSRLDVTSTYWPGDDEVRQALSREAVYRRYPRARMRMYLEAIEDAYRAETRQPQVERIGLPIEHILPQKWQDWWPVETAEEELERQERVHRLGNLTLLTSSLNSKVSNGPWADKQTALLRHNTITMTGRLVDSAQQVSWDEGRIDDRTGELIDVLLRVWPVPEGHEGRVADPQTKAGDWVELKHLVEGGLIQVGDTLTSTHRDFAGREATIGDDMLLHLDGKAFESPSGAARHLRQSATNGWYFWSIADGRRLRDVRQEFLGEPQTSGRPAVYREFWSLALERMRDDHPTWTRGTTSTGPWIDASVGSSGVTVSTVWRRTGLEVQLYFNSADAALNHQRFEALFDKRAEVESHLDQSPEWDPMDGRKAARVTLVSTFTSIDDRASWDDAIEWLISAQSQFRDAWTVVGP</sequence>
<name>K1ESA7_9MICO</name>
<feature type="domain" description="DUF4268" evidence="3">
    <location>
        <begin position="701"/>
        <end position="832"/>
    </location>
</feature>
<protein>
    <recommendedName>
        <fullName evidence="7">DUF4268 domain-containing protein</fullName>
    </recommendedName>
</protein>
<reference evidence="5 6" key="1">
    <citation type="journal article" date="2012" name="J. Bacteriol.">
        <title>Genome Sequence of Janibacter hoylei MTCC8307, Isolated from the Stratospheric Air.</title>
        <authorList>
            <person name="Pawar S.P."/>
            <person name="Dhotre D.P."/>
            <person name="Shetty S.A."/>
            <person name="Chowdhury S.P."/>
            <person name="Chaudhari B.L."/>
            <person name="Shouche Y.S."/>
        </authorList>
    </citation>
    <scope>NUCLEOTIDE SEQUENCE [LARGE SCALE GENOMIC DNA]</scope>
    <source>
        <strain evidence="5 6">PVAS-1</strain>
    </source>
</reference>
<dbReference type="Proteomes" id="UP000004474">
    <property type="component" value="Unassembled WGS sequence"/>
</dbReference>
<evidence type="ECO:0000313" key="5">
    <source>
        <dbReference type="EMBL" id="EKA62083.1"/>
    </source>
</evidence>
<dbReference type="PANTHER" id="PTHR35149:SF1">
    <property type="entry name" value="DUF5655 DOMAIN-CONTAINING PROTEIN"/>
    <property type="match status" value="1"/>
</dbReference>
<dbReference type="Pfam" id="PF18755">
    <property type="entry name" value="RAMA"/>
    <property type="match status" value="1"/>
</dbReference>